<comment type="caution">
    <text evidence="1">The sequence shown here is derived from an EMBL/GenBank/DDBJ whole genome shotgun (WGS) entry which is preliminary data.</text>
</comment>
<dbReference type="AlphaFoldDB" id="A0A5N5F9L8"/>
<dbReference type="EMBL" id="SMOL01000753">
    <property type="protein sequence ID" value="KAB2599473.1"/>
    <property type="molecule type" value="Genomic_DNA"/>
</dbReference>
<keyword evidence="2" id="KW-1185">Reference proteome</keyword>
<reference evidence="2" key="2">
    <citation type="submission" date="2019-10" db="EMBL/GenBank/DDBJ databases">
        <title>A de novo genome assembly of a pear dwarfing rootstock.</title>
        <authorList>
            <person name="Wang F."/>
            <person name="Wang J."/>
            <person name="Li S."/>
            <person name="Zhang Y."/>
            <person name="Fang M."/>
            <person name="Ma L."/>
            <person name="Zhao Y."/>
            <person name="Jiang S."/>
        </authorList>
    </citation>
    <scope>NUCLEOTIDE SEQUENCE [LARGE SCALE GENOMIC DNA]</scope>
</reference>
<proteinExistence type="predicted"/>
<dbReference type="OrthoDB" id="1845550at2759"/>
<sequence>MKFVDWYLKIAFGSALIGVFHDRGRLLLTVLESEKQAWENSPEAQAIRDQSLEKPRCRSKQGILSRMAACSQGRR</sequence>
<evidence type="ECO:0000313" key="1">
    <source>
        <dbReference type="EMBL" id="KAB2599473.1"/>
    </source>
</evidence>
<dbReference type="PANTHER" id="PTHR36377:SF1">
    <property type="entry name" value="DNA MISMATCH REPAIR PROTEIN"/>
    <property type="match status" value="1"/>
</dbReference>
<dbReference type="PANTHER" id="PTHR36377">
    <property type="entry name" value="DNA MISMATCH REPAIR PROTEIN"/>
    <property type="match status" value="1"/>
</dbReference>
<dbReference type="Proteomes" id="UP000327157">
    <property type="component" value="Chromosome 13"/>
</dbReference>
<accession>A0A5N5F9L8</accession>
<evidence type="ECO:0000313" key="2">
    <source>
        <dbReference type="Proteomes" id="UP000327157"/>
    </source>
</evidence>
<protein>
    <submittedName>
        <fullName evidence="1">Uncharacterized protein</fullName>
    </submittedName>
</protein>
<reference evidence="1 2" key="1">
    <citation type="submission" date="2019-09" db="EMBL/GenBank/DDBJ databases">
        <authorList>
            <person name="Ou C."/>
        </authorList>
    </citation>
    <scope>NUCLEOTIDE SEQUENCE [LARGE SCALE GENOMIC DNA]</scope>
    <source>
        <strain evidence="1">S2</strain>
        <tissue evidence="1">Leaf</tissue>
    </source>
</reference>
<gene>
    <name evidence="1" type="ORF">D8674_009744</name>
</gene>
<name>A0A5N5F9L8_9ROSA</name>
<reference evidence="1 2" key="3">
    <citation type="submission" date="2019-11" db="EMBL/GenBank/DDBJ databases">
        <title>A de novo genome assembly of a pear dwarfing rootstock.</title>
        <authorList>
            <person name="Wang F."/>
            <person name="Wang J."/>
            <person name="Li S."/>
            <person name="Zhang Y."/>
            <person name="Fang M."/>
            <person name="Ma L."/>
            <person name="Zhao Y."/>
            <person name="Jiang S."/>
        </authorList>
    </citation>
    <scope>NUCLEOTIDE SEQUENCE [LARGE SCALE GENOMIC DNA]</scope>
    <source>
        <strain evidence="1">S2</strain>
        <tissue evidence="1">Leaf</tissue>
    </source>
</reference>
<organism evidence="1 2">
    <name type="scientific">Pyrus ussuriensis x Pyrus communis</name>
    <dbReference type="NCBI Taxonomy" id="2448454"/>
    <lineage>
        <taxon>Eukaryota</taxon>
        <taxon>Viridiplantae</taxon>
        <taxon>Streptophyta</taxon>
        <taxon>Embryophyta</taxon>
        <taxon>Tracheophyta</taxon>
        <taxon>Spermatophyta</taxon>
        <taxon>Magnoliopsida</taxon>
        <taxon>eudicotyledons</taxon>
        <taxon>Gunneridae</taxon>
        <taxon>Pentapetalae</taxon>
        <taxon>rosids</taxon>
        <taxon>fabids</taxon>
        <taxon>Rosales</taxon>
        <taxon>Rosaceae</taxon>
        <taxon>Amygdaloideae</taxon>
        <taxon>Maleae</taxon>
        <taxon>Pyrus</taxon>
    </lineage>
</organism>